<evidence type="ECO:0000313" key="1">
    <source>
        <dbReference type="EMBL" id="CAB5349413.1"/>
    </source>
</evidence>
<proteinExistence type="predicted"/>
<dbReference type="EMBL" id="CAGKOT010000007">
    <property type="protein sequence ID" value="CAB5349413.1"/>
    <property type="molecule type" value="Genomic_DNA"/>
</dbReference>
<comment type="caution">
    <text evidence="1">The sequence shown here is derived from an EMBL/GenBank/DDBJ whole genome shotgun (WGS) entry which is preliminary data.</text>
</comment>
<dbReference type="AlphaFoldDB" id="A0A916E1D6"/>
<reference evidence="1" key="1">
    <citation type="submission" date="2020-05" db="EMBL/GenBank/DDBJ databases">
        <authorList>
            <person name="Rincon C."/>
            <person name="Sanders R I."/>
            <person name="Robbins C."/>
            <person name="Chaturvedi A."/>
        </authorList>
    </citation>
    <scope>NUCLEOTIDE SEQUENCE</scope>
    <source>
        <strain evidence="1">CHB12</strain>
    </source>
</reference>
<protein>
    <submittedName>
        <fullName evidence="1">Uncharacterized protein</fullName>
    </submittedName>
</protein>
<accession>A0A916E1D6</accession>
<sequence>MVSAYFFPSSVYNICALPFQFHIQIPILQQLWHLDILVIRFQDSKAPAESRLLLIEITHKPKVQDAHLEGRTPISKIQDVTEIRFKRK</sequence>
<dbReference type="Proteomes" id="UP000684084">
    <property type="component" value="Unassembled WGS sequence"/>
</dbReference>
<dbReference type="OrthoDB" id="10371726at2759"/>
<gene>
    <name evidence="1" type="ORF">CHRIB12_LOCUS4708</name>
</gene>
<evidence type="ECO:0000313" key="2">
    <source>
        <dbReference type="Proteomes" id="UP000684084"/>
    </source>
</evidence>
<name>A0A916E1D6_9GLOM</name>
<organism evidence="1 2">
    <name type="scientific">Rhizophagus irregularis</name>
    <dbReference type="NCBI Taxonomy" id="588596"/>
    <lineage>
        <taxon>Eukaryota</taxon>
        <taxon>Fungi</taxon>
        <taxon>Fungi incertae sedis</taxon>
        <taxon>Mucoromycota</taxon>
        <taxon>Glomeromycotina</taxon>
        <taxon>Glomeromycetes</taxon>
        <taxon>Glomerales</taxon>
        <taxon>Glomeraceae</taxon>
        <taxon>Rhizophagus</taxon>
    </lineage>
</organism>